<feature type="binding site" evidence="3">
    <location>
        <position position="125"/>
    </location>
    <ligand>
        <name>L-tryptophan</name>
        <dbReference type="ChEBI" id="CHEBI:57912"/>
    </ligand>
</feature>
<keyword evidence="6" id="KW-1185">Reference proteome</keyword>
<dbReference type="EMBL" id="ML977027">
    <property type="protein sequence ID" value="KAF1950337.1"/>
    <property type="molecule type" value="Genomic_DNA"/>
</dbReference>
<dbReference type="CDD" id="cd13929">
    <property type="entry name" value="PT-DMATS_CymD"/>
    <property type="match status" value="1"/>
</dbReference>
<proteinExistence type="inferred from homology"/>
<dbReference type="AlphaFoldDB" id="A0A6A5TN40"/>
<evidence type="ECO:0000256" key="2">
    <source>
        <dbReference type="ARBA" id="ARBA00022679"/>
    </source>
</evidence>
<dbReference type="OrthoDB" id="3354387at2759"/>
<organism evidence="5 6">
    <name type="scientific">Byssothecium circinans</name>
    <dbReference type="NCBI Taxonomy" id="147558"/>
    <lineage>
        <taxon>Eukaryota</taxon>
        <taxon>Fungi</taxon>
        <taxon>Dikarya</taxon>
        <taxon>Ascomycota</taxon>
        <taxon>Pezizomycotina</taxon>
        <taxon>Dothideomycetes</taxon>
        <taxon>Pleosporomycetidae</taxon>
        <taxon>Pleosporales</taxon>
        <taxon>Massarineae</taxon>
        <taxon>Massarinaceae</taxon>
        <taxon>Byssothecium</taxon>
    </lineage>
</organism>
<accession>A0A6A5TN40</accession>
<dbReference type="Pfam" id="PF11991">
    <property type="entry name" value="Trp_DMAT"/>
    <property type="match status" value="1"/>
</dbReference>
<dbReference type="InterPro" id="IPR012148">
    <property type="entry name" value="ABBA_DMATS-like"/>
</dbReference>
<dbReference type="NCBIfam" id="TIGR03429">
    <property type="entry name" value="arom_pren_DMATS"/>
    <property type="match status" value="1"/>
</dbReference>
<protein>
    <submittedName>
        <fullName evidence="5">Aromatic prenyltransferase</fullName>
    </submittedName>
</protein>
<feature type="binding site" evidence="3">
    <location>
        <position position="287"/>
    </location>
    <ligand>
        <name>dimethylallyl diphosphate</name>
        <dbReference type="ChEBI" id="CHEBI:57623"/>
    </ligand>
</feature>
<sequence length="411" mass="46748">MDKQVLYSYLLLALVKSISFASTLITVPPLILELQHRLRITQRKVSSHNHHHTFEYQTGSALAGEDGHDAVSNLLELLFQSARYPPKLQESAMYFFHHSITPYLGGSLEPGQWQSFMTDDGNPLELSWDWSSGLSAPKIRYSIEPVGAKSGTNKDRWNLVAPKHFREEIIAKIPGASSDWLEHFSREFAVSIPDCNSKEGHCSTLFYAFDIGKNGDMVAKAYFFPRFKAAARNISTWDVITSSIQKAPGYTSQGLQALHFLANFFGQEPDINLEMLAIDLLPPTNSRIKIYFRSQRTDFASVARIMTLNNTIKDRQYMQGIRKLHTLWTAIFESSDSTEESLPEKSHRTAGVLYYVDFRIGDNIPKAKVYIPVRHYAKSDQHILQALTDYLEKDGKKEYLHGYRSVLSETL</sequence>
<feature type="binding site" evidence="3">
    <location>
        <position position="220"/>
    </location>
    <ligand>
        <name>dimethylallyl diphosphate</name>
        <dbReference type="ChEBI" id="CHEBI:57623"/>
    </ligand>
</feature>
<keyword evidence="4" id="KW-0472">Membrane</keyword>
<feature type="transmembrane region" description="Helical" evidence="4">
    <location>
        <begin position="6"/>
        <end position="32"/>
    </location>
</feature>
<gene>
    <name evidence="5" type="ORF">CC80DRAFT_554561</name>
</gene>
<evidence type="ECO:0000256" key="1">
    <source>
        <dbReference type="ARBA" id="ARBA00010209"/>
    </source>
</evidence>
<name>A0A6A5TN40_9PLEO</name>
<dbReference type="GO" id="GO:0016765">
    <property type="term" value="F:transferase activity, transferring alkyl or aryl (other than methyl) groups"/>
    <property type="evidence" value="ECO:0007669"/>
    <property type="project" value="InterPro"/>
</dbReference>
<keyword evidence="2 5" id="KW-0808">Transferase</keyword>
<feature type="binding site" evidence="3">
    <location>
        <position position="289"/>
    </location>
    <ligand>
        <name>dimethylallyl diphosphate</name>
        <dbReference type="ChEBI" id="CHEBI:57623"/>
    </ligand>
</feature>
<feature type="binding site" evidence="3">
    <location>
        <position position="291"/>
    </location>
    <ligand>
        <name>dimethylallyl diphosphate</name>
        <dbReference type="ChEBI" id="CHEBI:57623"/>
    </ligand>
</feature>
<evidence type="ECO:0000256" key="3">
    <source>
        <dbReference type="PIRSR" id="PIRSR000509-1"/>
    </source>
</evidence>
<feature type="binding site" evidence="3">
    <location>
        <position position="222"/>
    </location>
    <ligand>
        <name>dimethylallyl diphosphate</name>
        <dbReference type="ChEBI" id="CHEBI:57623"/>
    </ligand>
</feature>
<dbReference type="Proteomes" id="UP000800035">
    <property type="component" value="Unassembled WGS sequence"/>
</dbReference>
<keyword evidence="4" id="KW-0812">Transmembrane</keyword>
<keyword evidence="4" id="KW-1133">Transmembrane helix</keyword>
<reference evidence="5" key="1">
    <citation type="journal article" date="2020" name="Stud. Mycol.">
        <title>101 Dothideomycetes genomes: a test case for predicting lifestyles and emergence of pathogens.</title>
        <authorList>
            <person name="Haridas S."/>
            <person name="Albert R."/>
            <person name="Binder M."/>
            <person name="Bloem J."/>
            <person name="Labutti K."/>
            <person name="Salamov A."/>
            <person name="Andreopoulos B."/>
            <person name="Baker S."/>
            <person name="Barry K."/>
            <person name="Bills G."/>
            <person name="Bluhm B."/>
            <person name="Cannon C."/>
            <person name="Castanera R."/>
            <person name="Culley D."/>
            <person name="Daum C."/>
            <person name="Ezra D."/>
            <person name="Gonzalez J."/>
            <person name="Henrissat B."/>
            <person name="Kuo A."/>
            <person name="Liang C."/>
            <person name="Lipzen A."/>
            <person name="Lutzoni F."/>
            <person name="Magnuson J."/>
            <person name="Mondo S."/>
            <person name="Nolan M."/>
            <person name="Ohm R."/>
            <person name="Pangilinan J."/>
            <person name="Park H.-J."/>
            <person name="Ramirez L."/>
            <person name="Alfaro M."/>
            <person name="Sun H."/>
            <person name="Tritt A."/>
            <person name="Yoshinaga Y."/>
            <person name="Zwiers L.-H."/>
            <person name="Turgeon B."/>
            <person name="Goodwin S."/>
            <person name="Spatafora J."/>
            <person name="Crous P."/>
            <person name="Grigoriev I."/>
        </authorList>
    </citation>
    <scope>NUCLEOTIDE SEQUENCE</scope>
    <source>
        <strain evidence="5">CBS 675.92</strain>
    </source>
</reference>
<comment type="similarity">
    <text evidence="1">Belongs to the tryptophan dimethylallyltransferase family.</text>
</comment>
<feature type="binding site" evidence="3">
    <location>
        <position position="140"/>
    </location>
    <ligand>
        <name>dimethylallyl diphosphate</name>
        <dbReference type="ChEBI" id="CHEBI:57623"/>
    </ligand>
</feature>
<dbReference type="PANTHER" id="PTHR40627">
    <property type="entry name" value="INDOLE PRENYLTRANSFERASE TDIB-RELATED"/>
    <property type="match status" value="1"/>
</dbReference>
<evidence type="ECO:0000313" key="6">
    <source>
        <dbReference type="Proteomes" id="UP000800035"/>
    </source>
</evidence>
<dbReference type="PIRSF" id="PIRSF000509">
    <property type="entry name" value="Trp_DMAT"/>
    <property type="match status" value="1"/>
</dbReference>
<dbReference type="GO" id="GO:0009820">
    <property type="term" value="P:alkaloid metabolic process"/>
    <property type="evidence" value="ECO:0007669"/>
    <property type="project" value="InterPro"/>
</dbReference>
<dbReference type="SFLD" id="SFLDS00036">
    <property type="entry name" value="Aromatic_Prenyltransferase"/>
    <property type="match status" value="1"/>
</dbReference>
<dbReference type="InterPro" id="IPR033964">
    <property type="entry name" value="ABBA"/>
</dbReference>
<dbReference type="PANTHER" id="PTHR40627:SF4">
    <property type="entry name" value="PRENYLTRANSFERASE ASQH1-RELATED"/>
    <property type="match status" value="1"/>
</dbReference>
<feature type="binding site" evidence="3">
    <location>
        <position position="370"/>
    </location>
    <ligand>
        <name>dimethylallyl diphosphate</name>
        <dbReference type="ChEBI" id="CHEBI:57623"/>
    </ligand>
</feature>
<evidence type="ECO:0000256" key="4">
    <source>
        <dbReference type="SAM" id="Phobius"/>
    </source>
</evidence>
<dbReference type="InterPro" id="IPR017795">
    <property type="entry name" value="ABBA_NscD-like"/>
</dbReference>
<evidence type="ECO:0000313" key="5">
    <source>
        <dbReference type="EMBL" id="KAF1950337.1"/>
    </source>
</evidence>